<evidence type="ECO:0000313" key="2">
    <source>
        <dbReference type="Proteomes" id="UP001176941"/>
    </source>
</evidence>
<gene>
    <name evidence="1" type="ORF">MRATA1EN1_LOCUS21169</name>
</gene>
<protein>
    <submittedName>
        <fullName evidence="1">Uncharacterized protein</fullName>
    </submittedName>
</protein>
<reference evidence="1" key="1">
    <citation type="submission" date="2023-04" db="EMBL/GenBank/DDBJ databases">
        <authorList>
            <consortium name="ELIXIR-Norway"/>
        </authorList>
    </citation>
    <scope>NUCLEOTIDE SEQUENCE [LARGE SCALE GENOMIC DNA]</scope>
</reference>
<sequence>MDSKPLDCRKVPPLSFWKTQFKCSLFQEAFPHPLATNQSTHIHTLAEHPLACTPLTSTIGLPFGLYFMPPSIAILPIFIPSSRDQGSGQLFLPPEIRTKKYPIILLD</sequence>
<evidence type="ECO:0000313" key="1">
    <source>
        <dbReference type="EMBL" id="CAI9172207.1"/>
    </source>
</evidence>
<accession>A0ABN8ZE67</accession>
<dbReference type="Proteomes" id="UP001176941">
    <property type="component" value="Chromosome 32"/>
</dbReference>
<name>A0ABN8ZE67_RANTA</name>
<organism evidence="1 2">
    <name type="scientific">Rangifer tarandus platyrhynchus</name>
    <name type="common">Svalbard reindeer</name>
    <dbReference type="NCBI Taxonomy" id="3082113"/>
    <lineage>
        <taxon>Eukaryota</taxon>
        <taxon>Metazoa</taxon>
        <taxon>Chordata</taxon>
        <taxon>Craniata</taxon>
        <taxon>Vertebrata</taxon>
        <taxon>Euteleostomi</taxon>
        <taxon>Mammalia</taxon>
        <taxon>Eutheria</taxon>
        <taxon>Laurasiatheria</taxon>
        <taxon>Artiodactyla</taxon>
        <taxon>Ruminantia</taxon>
        <taxon>Pecora</taxon>
        <taxon>Cervidae</taxon>
        <taxon>Odocoileinae</taxon>
        <taxon>Rangifer</taxon>
    </lineage>
</organism>
<dbReference type="EMBL" id="OX459968">
    <property type="protein sequence ID" value="CAI9172207.1"/>
    <property type="molecule type" value="Genomic_DNA"/>
</dbReference>
<keyword evidence="2" id="KW-1185">Reference proteome</keyword>
<proteinExistence type="predicted"/>